<evidence type="ECO:0000256" key="2">
    <source>
        <dbReference type="ARBA" id="ARBA00022908"/>
    </source>
</evidence>
<keyword evidence="6" id="KW-1185">Reference proteome</keyword>
<dbReference type="GO" id="GO:0015074">
    <property type="term" value="P:DNA integration"/>
    <property type="evidence" value="ECO:0007669"/>
    <property type="project" value="UniProtKB-KW"/>
</dbReference>
<evidence type="ECO:0000256" key="1">
    <source>
        <dbReference type="ARBA" id="ARBA00004496"/>
    </source>
</evidence>
<dbReference type="InterPro" id="IPR011010">
    <property type="entry name" value="DNA_brk_join_enz"/>
</dbReference>
<protein>
    <submittedName>
        <fullName evidence="5">Phage integrase family protein</fullName>
    </submittedName>
</protein>
<dbReference type="PROSITE" id="PS51898">
    <property type="entry name" value="TYR_RECOMBINASE"/>
    <property type="match status" value="1"/>
</dbReference>
<dbReference type="GO" id="GO:0006310">
    <property type="term" value="P:DNA recombination"/>
    <property type="evidence" value="ECO:0007669"/>
    <property type="project" value="UniProtKB-KW"/>
</dbReference>
<sequence>MLKIKSLKLDLAKARHALTAEELERMRDACRTYKEKALVEFFVSSGCRLSEAVGIRIDQINWRDRSVMVHGKGNKDRMVYFSVRTKLMLEEYLRNRKGGTALFASSRTPYDSMGPRAIQKLLQQIGERAHEERRVHPHLMRHTFATSALNAGMDIMVIQRLLGHNDIKTTQIYAELSQTTVQYQYERLVA</sequence>
<dbReference type="PANTHER" id="PTHR30349">
    <property type="entry name" value="PHAGE INTEGRASE-RELATED"/>
    <property type="match status" value="1"/>
</dbReference>
<dbReference type="InterPro" id="IPR013762">
    <property type="entry name" value="Integrase-like_cat_sf"/>
</dbReference>
<proteinExistence type="predicted"/>
<keyword evidence="3" id="KW-0233">DNA recombination</keyword>
<evidence type="ECO:0000259" key="4">
    <source>
        <dbReference type="PROSITE" id="PS51898"/>
    </source>
</evidence>
<comment type="subcellular location">
    <subcellularLocation>
        <location evidence="1">Cytoplasm</location>
    </subcellularLocation>
</comment>
<dbReference type="EMBL" id="SLUK01000017">
    <property type="protein sequence ID" value="TCL40853.1"/>
    <property type="molecule type" value="Genomic_DNA"/>
</dbReference>
<gene>
    <name evidence="5" type="ORF">EDD78_11721</name>
</gene>
<dbReference type="PANTHER" id="PTHR30349:SF77">
    <property type="entry name" value="TYROSINE RECOMBINASE XERC"/>
    <property type="match status" value="1"/>
</dbReference>
<evidence type="ECO:0000313" key="5">
    <source>
        <dbReference type="EMBL" id="TCL40853.1"/>
    </source>
</evidence>
<dbReference type="SUPFAM" id="SSF56349">
    <property type="entry name" value="DNA breaking-rejoining enzymes"/>
    <property type="match status" value="1"/>
</dbReference>
<organism evidence="5 6">
    <name type="scientific">Harryflintia acetispora</name>
    <dbReference type="NCBI Taxonomy" id="1849041"/>
    <lineage>
        <taxon>Bacteria</taxon>
        <taxon>Bacillati</taxon>
        <taxon>Bacillota</taxon>
        <taxon>Clostridia</taxon>
        <taxon>Eubacteriales</taxon>
        <taxon>Oscillospiraceae</taxon>
        <taxon>Harryflintia</taxon>
    </lineage>
</organism>
<evidence type="ECO:0000313" key="6">
    <source>
        <dbReference type="Proteomes" id="UP000294682"/>
    </source>
</evidence>
<dbReference type="Pfam" id="PF00589">
    <property type="entry name" value="Phage_integrase"/>
    <property type="match status" value="1"/>
</dbReference>
<dbReference type="GO" id="GO:0003677">
    <property type="term" value="F:DNA binding"/>
    <property type="evidence" value="ECO:0007669"/>
    <property type="project" value="InterPro"/>
</dbReference>
<accession>A0A9X8UGH7</accession>
<dbReference type="AlphaFoldDB" id="A0A9X8UGH7"/>
<dbReference type="InterPro" id="IPR002104">
    <property type="entry name" value="Integrase_catalytic"/>
</dbReference>
<evidence type="ECO:0000256" key="3">
    <source>
        <dbReference type="ARBA" id="ARBA00023172"/>
    </source>
</evidence>
<dbReference type="Proteomes" id="UP000294682">
    <property type="component" value="Unassembled WGS sequence"/>
</dbReference>
<comment type="caution">
    <text evidence="5">The sequence shown here is derived from an EMBL/GenBank/DDBJ whole genome shotgun (WGS) entry which is preliminary data.</text>
</comment>
<reference evidence="5 6" key="1">
    <citation type="submission" date="2019-03" db="EMBL/GenBank/DDBJ databases">
        <title>Genomic Encyclopedia of Type Strains, Phase IV (KMG-IV): sequencing the most valuable type-strain genomes for metagenomic binning, comparative biology and taxonomic classification.</title>
        <authorList>
            <person name="Goeker M."/>
        </authorList>
    </citation>
    <scope>NUCLEOTIDE SEQUENCE [LARGE SCALE GENOMIC DNA]</scope>
    <source>
        <strain evidence="5 6">DSM 100433</strain>
    </source>
</reference>
<name>A0A9X8UGH7_9FIRM</name>
<keyword evidence="2" id="KW-0229">DNA integration</keyword>
<dbReference type="Gene3D" id="1.10.443.10">
    <property type="entry name" value="Intergrase catalytic core"/>
    <property type="match status" value="1"/>
</dbReference>
<dbReference type="GO" id="GO:0005737">
    <property type="term" value="C:cytoplasm"/>
    <property type="evidence" value="ECO:0007669"/>
    <property type="project" value="UniProtKB-SubCell"/>
</dbReference>
<feature type="domain" description="Tyr recombinase" evidence="4">
    <location>
        <begin position="13"/>
        <end position="186"/>
    </location>
</feature>
<dbReference type="InterPro" id="IPR050090">
    <property type="entry name" value="Tyrosine_recombinase_XerCD"/>
</dbReference>